<dbReference type="Proteomes" id="UP001501570">
    <property type="component" value="Unassembled WGS sequence"/>
</dbReference>
<evidence type="ECO:0000256" key="1">
    <source>
        <dbReference type="ARBA" id="ARBA00004651"/>
    </source>
</evidence>
<evidence type="ECO:0000256" key="4">
    <source>
        <dbReference type="ARBA" id="ARBA00022989"/>
    </source>
</evidence>
<evidence type="ECO:0000256" key="2">
    <source>
        <dbReference type="ARBA" id="ARBA00022448"/>
    </source>
</evidence>
<feature type="transmembrane region" description="Helical" evidence="6">
    <location>
        <begin position="26"/>
        <end position="44"/>
    </location>
</feature>
<protein>
    <recommendedName>
        <fullName evidence="7">Major facilitator superfamily (MFS) profile domain-containing protein</fullName>
    </recommendedName>
</protein>
<evidence type="ECO:0000256" key="6">
    <source>
        <dbReference type="SAM" id="Phobius"/>
    </source>
</evidence>
<dbReference type="EMBL" id="BAABJQ010000002">
    <property type="protein sequence ID" value="GAA5178726.1"/>
    <property type="molecule type" value="Genomic_DNA"/>
</dbReference>
<feature type="transmembrane region" description="Helical" evidence="6">
    <location>
        <begin position="386"/>
        <end position="405"/>
    </location>
</feature>
<feature type="transmembrane region" description="Helical" evidence="6">
    <location>
        <begin position="412"/>
        <end position="434"/>
    </location>
</feature>
<organism evidence="8 9">
    <name type="scientific">Rugosimonospora acidiphila</name>
    <dbReference type="NCBI Taxonomy" id="556531"/>
    <lineage>
        <taxon>Bacteria</taxon>
        <taxon>Bacillati</taxon>
        <taxon>Actinomycetota</taxon>
        <taxon>Actinomycetes</taxon>
        <taxon>Micromonosporales</taxon>
        <taxon>Micromonosporaceae</taxon>
        <taxon>Rugosimonospora</taxon>
    </lineage>
</organism>
<feature type="transmembrane region" description="Helical" evidence="6">
    <location>
        <begin position="64"/>
        <end position="83"/>
    </location>
</feature>
<feature type="transmembrane region" description="Helical" evidence="6">
    <location>
        <begin position="505"/>
        <end position="526"/>
    </location>
</feature>
<dbReference type="InterPro" id="IPR020846">
    <property type="entry name" value="MFS_dom"/>
</dbReference>
<sequence length="549" mass="58700">MSSDQAVTEARRGDLGYRRSGRRAGMFWLGLGLTTAGVALHLPMYISARDMHYQLAGMPMDTDMIAGMIAIVVGLALTGYGLVPRKANYEVTSHLRVRAIDDARIGWVHIRLLLVLAIAVTIDVMKPTALAFVAPGAAKEYGLQSALNPHAHIPVALLPLCGITGTVIGSLIWGWLGDRIGRRAAMLLAGVIFVGTSICGAMPSFNLNLVMCFIMGIGAGGMLPVAFALLSETVPARHRGWLIVLIGGDIAGGYVITSWLSETLTPTYSWRILWLIGLPTGLLLIFLIRWVPESPRYLLAVGRNAEARKVLRLYHAEITPIERSELEVESGLATAYRQLLRPPFLGLTAVLILAGVGIGLVLYGFQLWLPTNLRQLGYSGVTADRVLRDSALIGFPLNFVIAFCYHRSTRWTLIGLNAVVAAALGCFAILGASAVHHRNLLYALLVIPIWGSSSVVAVLSAYGAEIYPTRIRSRGTGLVAAMTKAGGVLIIALVVAAVATPSLPVTAAVGAVPMALAALLALALVIETRRRRLEDITATERRMADVAAG</sequence>
<dbReference type="Gene3D" id="1.20.1250.20">
    <property type="entry name" value="MFS general substrate transporter like domains"/>
    <property type="match status" value="1"/>
</dbReference>
<evidence type="ECO:0000259" key="7">
    <source>
        <dbReference type="PROSITE" id="PS50850"/>
    </source>
</evidence>
<feature type="transmembrane region" description="Helical" evidence="6">
    <location>
        <begin position="104"/>
        <end position="122"/>
    </location>
</feature>
<feature type="transmembrane region" description="Helical" evidence="6">
    <location>
        <begin position="185"/>
        <end position="203"/>
    </location>
</feature>
<accession>A0ABP9RJ75</accession>
<keyword evidence="2" id="KW-0813">Transport</keyword>
<feature type="transmembrane region" description="Helical" evidence="6">
    <location>
        <begin position="476"/>
        <end position="499"/>
    </location>
</feature>
<dbReference type="InterPro" id="IPR036259">
    <property type="entry name" value="MFS_trans_sf"/>
</dbReference>
<feature type="transmembrane region" description="Helical" evidence="6">
    <location>
        <begin position="151"/>
        <end position="173"/>
    </location>
</feature>
<dbReference type="PROSITE" id="PS00217">
    <property type="entry name" value="SUGAR_TRANSPORT_2"/>
    <property type="match status" value="1"/>
</dbReference>
<evidence type="ECO:0000256" key="3">
    <source>
        <dbReference type="ARBA" id="ARBA00022692"/>
    </source>
</evidence>
<dbReference type="InterPro" id="IPR005829">
    <property type="entry name" value="Sugar_transporter_CS"/>
</dbReference>
<feature type="transmembrane region" description="Helical" evidence="6">
    <location>
        <begin position="242"/>
        <end position="260"/>
    </location>
</feature>
<dbReference type="PANTHER" id="PTHR23511">
    <property type="entry name" value="SYNAPTIC VESICLE GLYCOPROTEIN 2"/>
    <property type="match status" value="1"/>
</dbReference>
<feature type="transmembrane region" description="Helical" evidence="6">
    <location>
        <begin position="440"/>
        <end position="464"/>
    </location>
</feature>
<evidence type="ECO:0000313" key="8">
    <source>
        <dbReference type="EMBL" id="GAA5178726.1"/>
    </source>
</evidence>
<feature type="domain" description="Major facilitator superfamily (MFS) profile" evidence="7">
    <location>
        <begin position="112"/>
        <end position="529"/>
    </location>
</feature>
<comment type="caution">
    <text evidence="8">The sequence shown here is derived from an EMBL/GenBank/DDBJ whole genome shotgun (WGS) entry which is preliminary data.</text>
</comment>
<comment type="subcellular location">
    <subcellularLocation>
        <location evidence="1">Cell membrane</location>
        <topology evidence="1">Multi-pass membrane protein</topology>
    </subcellularLocation>
</comment>
<dbReference type="PANTHER" id="PTHR23511:SF34">
    <property type="entry name" value="SYNAPTIC VESICLE GLYCOPROTEIN 2"/>
    <property type="match status" value="1"/>
</dbReference>
<keyword evidence="5 6" id="KW-0472">Membrane</keyword>
<dbReference type="Pfam" id="PF00083">
    <property type="entry name" value="Sugar_tr"/>
    <property type="match status" value="1"/>
</dbReference>
<proteinExistence type="predicted"/>
<feature type="transmembrane region" description="Helical" evidence="6">
    <location>
        <begin position="209"/>
        <end position="230"/>
    </location>
</feature>
<dbReference type="InterPro" id="IPR005828">
    <property type="entry name" value="MFS_sugar_transport-like"/>
</dbReference>
<dbReference type="CDD" id="cd17316">
    <property type="entry name" value="MFS_SV2_like"/>
    <property type="match status" value="1"/>
</dbReference>
<feature type="transmembrane region" description="Helical" evidence="6">
    <location>
        <begin position="272"/>
        <end position="291"/>
    </location>
</feature>
<evidence type="ECO:0000256" key="5">
    <source>
        <dbReference type="ARBA" id="ARBA00023136"/>
    </source>
</evidence>
<keyword evidence="9" id="KW-1185">Reference proteome</keyword>
<keyword evidence="4 6" id="KW-1133">Transmembrane helix</keyword>
<dbReference type="SUPFAM" id="SSF103473">
    <property type="entry name" value="MFS general substrate transporter"/>
    <property type="match status" value="1"/>
</dbReference>
<feature type="transmembrane region" description="Helical" evidence="6">
    <location>
        <begin position="344"/>
        <end position="366"/>
    </location>
</feature>
<reference evidence="9" key="1">
    <citation type="journal article" date="2019" name="Int. J. Syst. Evol. Microbiol.">
        <title>The Global Catalogue of Microorganisms (GCM) 10K type strain sequencing project: providing services to taxonomists for standard genome sequencing and annotation.</title>
        <authorList>
            <consortium name="The Broad Institute Genomics Platform"/>
            <consortium name="The Broad Institute Genome Sequencing Center for Infectious Disease"/>
            <person name="Wu L."/>
            <person name="Ma J."/>
        </authorList>
    </citation>
    <scope>NUCLEOTIDE SEQUENCE [LARGE SCALE GENOMIC DNA]</scope>
    <source>
        <strain evidence="9">JCM 18304</strain>
    </source>
</reference>
<evidence type="ECO:0000313" key="9">
    <source>
        <dbReference type="Proteomes" id="UP001501570"/>
    </source>
</evidence>
<keyword evidence="3 6" id="KW-0812">Transmembrane</keyword>
<gene>
    <name evidence="8" type="ORF">GCM10023322_06560</name>
</gene>
<name>A0ABP9RJ75_9ACTN</name>
<dbReference type="PROSITE" id="PS50850">
    <property type="entry name" value="MFS"/>
    <property type="match status" value="1"/>
</dbReference>